<name>A0A9W9PMV0_9EURO</name>
<dbReference type="FunFam" id="1.50.10.20:FF:000006">
    <property type="entry name" value="Mannan endo-1,6-alpha-mannosidase"/>
    <property type="match status" value="1"/>
</dbReference>
<evidence type="ECO:0000256" key="12">
    <source>
        <dbReference type="SAM" id="SignalP"/>
    </source>
</evidence>
<keyword evidence="5 12" id="KW-0732">Signal</keyword>
<feature type="signal peptide" evidence="12">
    <location>
        <begin position="1"/>
        <end position="25"/>
    </location>
</feature>
<sequence length="465" mass="51346">MRADRVHSLCAILFSSLSFVHPALGIDLTIDDEQSVKDASSEAIWGAMTFYHGNESGQIPGALPEKWWEGSALLLAALNYWHFTGDDTYNEDVSVGLQWQGGDHGDYMPSNYSSYLGNDDQMFWGLSALTAAEYGFPDRKEGFSWLSLAQGTFNTMKARWDNESCGGGMRWQLFVYQGSGYTLKNAISNGGFFQLAARLAMYTQKSEYADWARKTWEWCLTTPMINNKTWTINDSTQGSNNCADTDHMQWSYNYGVFLAGAAYMYTFYTYPKKTNDSYWLEVVHGILGSIFKIFFPKGIMYDPDCEIAQNCNNNEVLFKGEVVTWMALTALMIPDLYDEIMPKLKNSAVGAAASCSGLGNNSCGVRWYQSKFDGHHSMEAEISSSCVLSVNMLPFVDRDKKKPLNIHKGGNSKSDPNAGNLKDNDDAAAAALSPITTGDKAGAAILTVAFIGGWLGLAAFMFIGA</sequence>
<keyword evidence="11" id="KW-1133">Transmembrane helix</keyword>
<dbReference type="Gene3D" id="1.50.10.20">
    <property type="match status" value="1"/>
</dbReference>
<keyword evidence="11" id="KW-0812">Transmembrane</keyword>
<keyword evidence="6 10" id="KW-0378">Hydrolase</keyword>
<dbReference type="RefSeq" id="XP_058335533.1">
    <property type="nucleotide sequence ID" value="XM_058469502.1"/>
</dbReference>
<reference evidence="13" key="1">
    <citation type="submission" date="2022-11" db="EMBL/GenBank/DDBJ databases">
        <authorList>
            <person name="Petersen C."/>
        </authorList>
    </citation>
    <scope>NUCLEOTIDE SEQUENCE</scope>
    <source>
        <strain evidence="13">IBT 19713</strain>
    </source>
</reference>
<evidence type="ECO:0000256" key="4">
    <source>
        <dbReference type="ARBA" id="ARBA00012350"/>
    </source>
</evidence>
<evidence type="ECO:0000256" key="3">
    <source>
        <dbReference type="ARBA" id="ARBA00009699"/>
    </source>
</evidence>
<protein>
    <recommendedName>
        <fullName evidence="4 10">Mannan endo-1,6-alpha-mannosidase</fullName>
        <ecNumber evidence="4 10">3.2.1.101</ecNumber>
    </recommendedName>
</protein>
<evidence type="ECO:0000313" key="14">
    <source>
        <dbReference type="Proteomes" id="UP001150941"/>
    </source>
</evidence>
<evidence type="ECO:0000256" key="2">
    <source>
        <dbReference type="ARBA" id="ARBA00004308"/>
    </source>
</evidence>
<dbReference type="EC" id="3.2.1.101" evidence="4 10"/>
<evidence type="ECO:0000313" key="13">
    <source>
        <dbReference type="EMBL" id="KAJ5248754.1"/>
    </source>
</evidence>
<gene>
    <name evidence="13" type="ORF">N7468_000205</name>
</gene>
<keyword evidence="8" id="KW-0325">Glycoprotein</keyword>
<dbReference type="InterPro" id="IPR005198">
    <property type="entry name" value="Glyco_hydro_76"/>
</dbReference>
<dbReference type="GO" id="GO:0008496">
    <property type="term" value="F:mannan endo-1,6-alpha-mannosidase activity"/>
    <property type="evidence" value="ECO:0007669"/>
    <property type="project" value="UniProtKB-UniRule"/>
</dbReference>
<evidence type="ECO:0000256" key="11">
    <source>
        <dbReference type="SAM" id="Phobius"/>
    </source>
</evidence>
<comment type="catalytic activity">
    <reaction evidence="1 10">
        <text>Random hydrolysis of (1-&gt;6)-alpha-D-mannosidic linkages in unbranched (1-&gt;6)-mannans.</text>
        <dbReference type="EC" id="3.2.1.101"/>
    </reaction>
</comment>
<dbReference type="InterPro" id="IPR014480">
    <property type="entry name" value="Mannan-1_6-alpha_mannosidase"/>
</dbReference>
<keyword evidence="14" id="KW-1185">Reference proteome</keyword>
<keyword evidence="9 10" id="KW-0326">Glycosidase</keyword>
<dbReference type="GeneID" id="83196805"/>
<feature type="transmembrane region" description="Helical" evidence="11">
    <location>
        <begin position="441"/>
        <end position="463"/>
    </location>
</feature>
<evidence type="ECO:0000256" key="1">
    <source>
        <dbReference type="ARBA" id="ARBA00001452"/>
    </source>
</evidence>
<dbReference type="OrthoDB" id="4187847at2759"/>
<comment type="similarity">
    <text evidence="3 10">Belongs to the glycosyl hydrolase 76 family.</text>
</comment>
<dbReference type="AlphaFoldDB" id="A0A9W9PMV0"/>
<dbReference type="GO" id="GO:0012505">
    <property type="term" value="C:endomembrane system"/>
    <property type="evidence" value="ECO:0007669"/>
    <property type="project" value="UniProtKB-SubCell"/>
</dbReference>
<evidence type="ECO:0000256" key="6">
    <source>
        <dbReference type="ARBA" id="ARBA00022801"/>
    </source>
</evidence>
<dbReference type="SUPFAM" id="SSF48208">
    <property type="entry name" value="Six-hairpin glycosidases"/>
    <property type="match status" value="1"/>
</dbReference>
<comment type="caution">
    <text evidence="13">The sequence shown here is derived from an EMBL/GenBank/DDBJ whole genome shotgun (WGS) entry which is preliminary data.</text>
</comment>
<dbReference type="InterPro" id="IPR008928">
    <property type="entry name" value="6-hairpin_glycosidase_sf"/>
</dbReference>
<accession>A0A9W9PMV0</accession>
<comment type="subcellular location">
    <subcellularLocation>
        <location evidence="2">Endomembrane system</location>
    </subcellularLocation>
</comment>
<reference evidence="13" key="2">
    <citation type="journal article" date="2023" name="IMA Fungus">
        <title>Comparative genomic study of the Penicillium genus elucidates a diverse pangenome and 15 lateral gene transfer events.</title>
        <authorList>
            <person name="Petersen C."/>
            <person name="Sorensen T."/>
            <person name="Nielsen M.R."/>
            <person name="Sondergaard T.E."/>
            <person name="Sorensen J.L."/>
            <person name="Fitzpatrick D.A."/>
            <person name="Frisvad J.C."/>
            <person name="Nielsen K.L."/>
        </authorList>
    </citation>
    <scope>NUCLEOTIDE SEQUENCE</scope>
    <source>
        <strain evidence="13">IBT 19713</strain>
    </source>
</reference>
<dbReference type="PANTHER" id="PTHR12145:SF37">
    <property type="entry name" value="MANNAN ENDO-1,6-ALPHA-MANNOSIDASE"/>
    <property type="match status" value="1"/>
</dbReference>
<dbReference type="EMBL" id="JAPQKS010000001">
    <property type="protein sequence ID" value="KAJ5248754.1"/>
    <property type="molecule type" value="Genomic_DNA"/>
</dbReference>
<dbReference type="PANTHER" id="PTHR12145">
    <property type="entry name" value="MANNAN ENDO-1,6-ALPHA-MANNOSIDASE DCW1"/>
    <property type="match status" value="1"/>
</dbReference>
<dbReference type="PIRSF" id="PIRSF016302">
    <property type="entry name" value="Man_a_manosd"/>
    <property type="match status" value="1"/>
</dbReference>
<dbReference type="GO" id="GO:0009272">
    <property type="term" value="P:fungal-type cell wall biogenesis"/>
    <property type="evidence" value="ECO:0007669"/>
    <property type="project" value="TreeGrafter"/>
</dbReference>
<feature type="chain" id="PRO_5040954552" description="Mannan endo-1,6-alpha-mannosidase" evidence="12">
    <location>
        <begin position="26"/>
        <end position="465"/>
    </location>
</feature>
<dbReference type="Pfam" id="PF03663">
    <property type="entry name" value="Glyco_hydro_76"/>
    <property type="match status" value="1"/>
</dbReference>
<dbReference type="GO" id="GO:0016052">
    <property type="term" value="P:carbohydrate catabolic process"/>
    <property type="evidence" value="ECO:0007669"/>
    <property type="project" value="InterPro"/>
</dbReference>
<evidence type="ECO:0000256" key="5">
    <source>
        <dbReference type="ARBA" id="ARBA00022729"/>
    </source>
</evidence>
<evidence type="ECO:0000256" key="8">
    <source>
        <dbReference type="ARBA" id="ARBA00023180"/>
    </source>
</evidence>
<keyword evidence="7 11" id="KW-0472">Membrane</keyword>
<dbReference type="Proteomes" id="UP001150941">
    <property type="component" value="Unassembled WGS sequence"/>
</dbReference>
<evidence type="ECO:0000256" key="10">
    <source>
        <dbReference type="PIRNR" id="PIRNR016302"/>
    </source>
</evidence>
<organism evidence="13 14">
    <name type="scientific">Penicillium chermesinum</name>
    <dbReference type="NCBI Taxonomy" id="63820"/>
    <lineage>
        <taxon>Eukaryota</taxon>
        <taxon>Fungi</taxon>
        <taxon>Dikarya</taxon>
        <taxon>Ascomycota</taxon>
        <taxon>Pezizomycotina</taxon>
        <taxon>Eurotiomycetes</taxon>
        <taxon>Eurotiomycetidae</taxon>
        <taxon>Eurotiales</taxon>
        <taxon>Aspergillaceae</taxon>
        <taxon>Penicillium</taxon>
    </lineage>
</organism>
<proteinExistence type="inferred from homology"/>
<evidence type="ECO:0000256" key="9">
    <source>
        <dbReference type="ARBA" id="ARBA00023295"/>
    </source>
</evidence>
<evidence type="ECO:0000256" key="7">
    <source>
        <dbReference type="ARBA" id="ARBA00023136"/>
    </source>
</evidence>